<evidence type="ECO:0000313" key="3">
    <source>
        <dbReference type="Proteomes" id="UP000198727"/>
    </source>
</evidence>
<reference evidence="3" key="1">
    <citation type="submission" date="2016-10" db="EMBL/GenBank/DDBJ databases">
        <authorList>
            <person name="Varghese N."/>
            <person name="Submissions S."/>
        </authorList>
    </citation>
    <scope>NUCLEOTIDE SEQUENCE [LARGE SCALE GENOMIC DNA]</scope>
    <source>
        <strain evidence="3">CGMCC 4.5579</strain>
    </source>
</reference>
<organism evidence="2 3">
    <name type="scientific">Amycolatopsis arida</name>
    <dbReference type="NCBI Taxonomy" id="587909"/>
    <lineage>
        <taxon>Bacteria</taxon>
        <taxon>Bacillati</taxon>
        <taxon>Actinomycetota</taxon>
        <taxon>Actinomycetes</taxon>
        <taxon>Pseudonocardiales</taxon>
        <taxon>Pseudonocardiaceae</taxon>
        <taxon>Amycolatopsis</taxon>
    </lineage>
</organism>
<keyword evidence="3" id="KW-1185">Reference proteome</keyword>
<dbReference type="Pfam" id="PF20128">
    <property type="entry name" value="DUF6518"/>
    <property type="match status" value="1"/>
</dbReference>
<accession>A0A1I5VSN1</accession>
<feature type="transmembrane region" description="Helical" evidence="1">
    <location>
        <begin position="113"/>
        <end position="130"/>
    </location>
</feature>
<protein>
    <submittedName>
        <fullName evidence="2">Uncharacterized protein</fullName>
    </submittedName>
</protein>
<dbReference type="Proteomes" id="UP000198727">
    <property type="component" value="Unassembled WGS sequence"/>
</dbReference>
<gene>
    <name evidence="2" type="ORF">SAMN05421810_104497</name>
</gene>
<dbReference type="InterPro" id="IPR045393">
    <property type="entry name" value="DUF6518"/>
</dbReference>
<evidence type="ECO:0000256" key="1">
    <source>
        <dbReference type="SAM" id="Phobius"/>
    </source>
</evidence>
<dbReference type="EMBL" id="FOWW01000004">
    <property type="protein sequence ID" value="SFQ10475.1"/>
    <property type="molecule type" value="Genomic_DNA"/>
</dbReference>
<keyword evidence="1" id="KW-0812">Transmembrane</keyword>
<feature type="transmembrane region" description="Helical" evidence="1">
    <location>
        <begin position="142"/>
        <end position="159"/>
    </location>
</feature>
<feature type="transmembrane region" description="Helical" evidence="1">
    <location>
        <begin position="24"/>
        <end position="44"/>
    </location>
</feature>
<dbReference type="AlphaFoldDB" id="A0A1I5VSN1"/>
<feature type="transmembrane region" description="Helical" evidence="1">
    <location>
        <begin position="50"/>
        <end position="67"/>
    </location>
</feature>
<feature type="transmembrane region" description="Helical" evidence="1">
    <location>
        <begin position="79"/>
        <end position="101"/>
    </location>
</feature>
<evidence type="ECO:0000313" key="2">
    <source>
        <dbReference type="EMBL" id="SFQ10475.1"/>
    </source>
</evidence>
<proteinExistence type="predicted"/>
<feature type="transmembrane region" description="Helical" evidence="1">
    <location>
        <begin position="171"/>
        <end position="188"/>
    </location>
</feature>
<name>A0A1I5VSN1_9PSEU</name>
<keyword evidence="1" id="KW-0472">Membrane</keyword>
<keyword evidence="1" id="KW-1133">Transmembrane helix</keyword>
<sequence length="218" mass="22429">MNENGDREPRVARFGRGRPSGPRALVIAVLIGVASGAFGAGAYYSDALSPLAHTVGLWVVVGVAVSARLPTRTASTAAVVSLLAAVVAFEVGKTVIYVARYPGTTYSMSAETLAFWSVVALMIGPILGLASSTMGRGGWKGPASIATICGILLGEAIWRQLNYNMFSGTDVAVVFDLVAAVVIIALNARTAGRLGGTLASLVPATALGYAVTEVQKLF</sequence>